<accession>A0A4Y7JAW8</accession>
<feature type="non-terminal residue" evidence="1">
    <location>
        <position position="142"/>
    </location>
</feature>
<dbReference type="EMBL" id="CM010718">
    <property type="protein sequence ID" value="RZC57957.1"/>
    <property type="molecule type" value="Genomic_DNA"/>
</dbReference>
<sequence>MSSSLVSSNKGLPYCRGDLTLSIVAVDYQSLESERVGNTKFMHQQVECRKRLTWNGLNEGQGTRWFERTSFADSGSQSQLSATMGTGQLLRQRIWSMENSRLTHLSLLRRHTVGFEKSYGDNALNCCLMWYEEEIRFQFDMD</sequence>
<reference evidence="1 2" key="1">
    <citation type="journal article" date="2018" name="Science">
        <title>The opium poppy genome and morphinan production.</title>
        <authorList>
            <person name="Guo L."/>
            <person name="Winzer T."/>
            <person name="Yang X."/>
            <person name="Li Y."/>
            <person name="Ning Z."/>
            <person name="He Z."/>
            <person name="Teodor R."/>
            <person name="Lu Y."/>
            <person name="Bowser T.A."/>
            <person name="Graham I.A."/>
            <person name="Ye K."/>
        </authorList>
    </citation>
    <scope>NUCLEOTIDE SEQUENCE [LARGE SCALE GENOMIC DNA]</scope>
    <source>
        <strain evidence="2">cv. HN1</strain>
        <tissue evidence="1">Leaves</tissue>
    </source>
</reference>
<keyword evidence="2" id="KW-1185">Reference proteome</keyword>
<name>A0A4Y7JAW8_PAPSO</name>
<protein>
    <submittedName>
        <fullName evidence="1">Uncharacterized protein</fullName>
    </submittedName>
</protein>
<dbReference type="Proteomes" id="UP000316621">
    <property type="component" value="Chromosome 4"/>
</dbReference>
<evidence type="ECO:0000313" key="1">
    <source>
        <dbReference type="EMBL" id="RZC57957.1"/>
    </source>
</evidence>
<evidence type="ECO:0000313" key="2">
    <source>
        <dbReference type="Proteomes" id="UP000316621"/>
    </source>
</evidence>
<dbReference type="AlphaFoldDB" id="A0A4Y7JAW8"/>
<proteinExistence type="predicted"/>
<dbReference type="Gramene" id="RZC57957">
    <property type="protein sequence ID" value="RZC57957"/>
    <property type="gene ID" value="C5167_005260"/>
</dbReference>
<organism evidence="1 2">
    <name type="scientific">Papaver somniferum</name>
    <name type="common">Opium poppy</name>
    <dbReference type="NCBI Taxonomy" id="3469"/>
    <lineage>
        <taxon>Eukaryota</taxon>
        <taxon>Viridiplantae</taxon>
        <taxon>Streptophyta</taxon>
        <taxon>Embryophyta</taxon>
        <taxon>Tracheophyta</taxon>
        <taxon>Spermatophyta</taxon>
        <taxon>Magnoliopsida</taxon>
        <taxon>Ranunculales</taxon>
        <taxon>Papaveraceae</taxon>
        <taxon>Papaveroideae</taxon>
        <taxon>Papaver</taxon>
    </lineage>
</organism>
<gene>
    <name evidence="1" type="ORF">C5167_005260</name>
</gene>